<sequence length="139" mass="15375">MKKLLVAGLLMMAGAAAAQESAQDYYGILREMMGDGYTEALKPQTGVLASGERRLIKLTFTQPGEYMGLAACDVGCADMDLYLFDEQGNLVTTDEEDDSFPILDFEVGKSKTYYAEVAMFDCDEEEGCNYMVGFYRSED</sequence>
<keyword evidence="3" id="KW-1185">Reference proteome</keyword>
<dbReference type="RefSeq" id="WP_380082036.1">
    <property type="nucleotide sequence ID" value="NZ_JBHSWD010000001.1"/>
</dbReference>
<accession>A0ABW1Y9Q1</accession>
<feature type="signal peptide" evidence="1">
    <location>
        <begin position="1"/>
        <end position="18"/>
    </location>
</feature>
<name>A0ABW1Y9Q1_9DEIO</name>
<dbReference type="Gene3D" id="2.60.120.380">
    <property type="match status" value="1"/>
</dbReference>
<evidence type="ECO:0000256" key="1">
    <source>
        <dbReference type="SAM" id="SignalP"/>
    </source>
</evidence>
<dbReference type="EMBL" id="JBHSWD010000001">
    <property type="protein sequence ID" value="MFC6591030.1"/>
    <property type="molecule type" value="Genomic_DNA"/>
</dbReference>
<evidence type="ECO:0008006" key="4">
    <source>
        <dbReference type="Google" id="ProtNLM"/>
    </source>
</evidence>
<protein>
    <recommendedName>
        <fullName evidence="4">Lipoprotein</fullName>
    </recommendedName>
</protein>
<proteinExistence type="predicted"/>
<organism evidence="2 3">
    <name type="scientific">Deinococcus lacus</name>
    <dbReference type="NCBI Taxonomy" id="392561"/>
    <lineage>
        <taxon>Bacteria</taxon>
        <taxon>Thermotogati</taxon>
        <taxon>Deinococcota</taxon>
        <taxon>Deinococci</taxon>
        <taxon>Deinococcales</taxon>
        <taxon>Deinococcaceae</taxon>
        <taxon>Deinococcus</taxon>
    </lineage>
</organism>
<keyword evidence="1" id="KW-0732">Signal</keyword>
<dbReference type="Proteomes" id="UP001596297">
    <property type="component" value="Unassembled WGS sequence"/>
</dbReference>
<feature type="chain" id="PRO_5046281625" description="Lipoprotein" evidence="1">
    <location>
        <begin position="19"/>
        <end position="139"/>
    </location>
</feature>
<evidence type="ECO:0000313" key="3">
    <source>
        <dbReference type="Proteomes" id="UP001596297"/>
    </source>
</evidence>
<comment type="caution">
    <text evidence="2">The sequence shown here is derived from an EMBL/GenBank/DDBJ whole genome shotgun (WGS) entry which is preliminary data.</text>
</comment>
<evidence type="ECO:0000313" key="2">
    <source>
        <dbReference type="EMBL" id="MFC6591030.1"/>
    </source>
</evidence>
<gene>
    <name evidence="2" type="ORF">ACFP81_02610</name>
</gene>
<reference evidence="3" key="1">
    <citation type="journal article" date="2019" name="Int. J. Syst. Evol. Microbiol.">
        <title>The Global Catalogue of Microorganisms (GCM) 10K type strain sequencing project: providing services to taxonomists for standard genome sequencing and annotation.</title>
        <authorList>
            <consortium name="The Broad Institute Genomics Platform"/>
            <consortium name="The Broad Institute Genome Sequencing Center for Infectious Disease"/>
            <person name="Wu L."/>
            <person name="Ma J."/>
        </authorList>
    </citation>
    <scope>NUCLEOTIDE SEQUENCE [LARGE SCALE GENOMIC DNA]</scope>
    <source>
        <strain evidence="3">CGMCC 1.15772</strain>
    </source>
</reference>